<gene>
    <name evidence="1" type="ORF">EV186_11068</name>
</gene>
<keyword evidence="2" id="KW-1185">Reference proteome</keyword>
<protein>
    <submittedName>
        <fullName evidence="1">Uncharacterized protein</fullName>
    </submittedName>
</protein>
<name>A0A4V3CXJ7_LABRH</name>
<dbReference type="RefSeq" id="WP_133854059.1">
    <property type="nucleotide sequence ID" value="NZ_SNXZ01000010.1"/>
</dbReference>
<dbReference type="Proteomes" id="UP000295444">
    <property type="component" value="Unassembled WGS sequence"/>
</dbReference>
<dbReference type="OrthoDB" id="9965499at2"/>
<evidence type="ECO:0000313" key="2">
    <source>
        <dbReference type="Proteomes" id="UP000295444"/>
    </source>
</evidence>
<dbReference type="EMBL" id="SNXZ01000010">
    <property type="protein sequence ID" value="TDP90528.1"/>
    <property type="molecule type" value="Genomic_DNA"/>
</dbReference>
<organism evidence="1 2">
    <name type="scientific">Labedaea rhizosphaerae</name>
    <dbReference type="NCBI Taxonomy" id="598644"/>
    <lineage>
        <taxon>Bacteria</taxon>
        <taxon>Bacillati</taxon>
        <taxon>Actinomycetota</taxon>
        <taxon>Actinomycetes</taxon>
        <taxon>Pseudonocardiales</taxon>
        <taxon>Pseudonocardiaceae</taxon>
        <taxon>Labedaea</taxon>
    </lineage>
</organism>
<evidence type="ECO:0000313" key="1">
    <source>
        <dbReference type="EMBL" id="TDP90528.1"/>
    </source>
</evidence>
<reference evidence="1 2" key="1">
    <citation type="submission" date="2019-03" db="EMBL/GenBank/DDBJ databases">
        <title>Genomic Encyclopedia of Type Strains, Phase IV (KMG-IV): sequencing the most valuable type-strain genomes for metagenomic binning, comparative biology and taxonomic classification.</title>
        <authorList>
            <person name="Goeker M."/>
        </authorList>
    </citation>
    <scope>NUCLEOTIDE SEQUENCE [LARGE SCALE GENOMIC DNA]</scope>
    <source>
        <strain evidence="1 2">DSM 45361</strain>
    </source>
</reference>
<dbReference type="AlphaFoldDB" id="A0A4V3CXJ7"/>
<comment type="caution">
    <text evidence="1">The sequence shown here is derived from an EMBL/GenBank/DDBJ whole genome shotgun (WGS) entry which is preliminary data.</text>
</comment>
<sequence length="126" mass="13998">MTAATNAKPTTKKARKAIDWPAVMYRAARHGGLQIVDLDFDQWNAAFGPGDARVVVDGQVIWMSPKARPADLETALLEMDHVSHKNCQRPDDVVEIGSPTSGYVTRSIELRRTPRVSIPELDWTSK</sequence>
<proteinExistence type="predicted"/>
<accession>A0A4V3CXJ7</accession>